<accession>A0A3S3TT80</accession>
<gene>
    <name evidence="7" type="ORF">EOE18_01500</name>
</gene>
<dbReference type="PANTHER" id="PTHR30250">
    <property type="entry name" value="PST FAMILY PREDICTED COLANIC ACID TRANSPORTER"/>
    <property type="match status" value="1"/>
</dbReference>
<keyword evidence="8" id="KW-1185">Reference proteome</keyword>
<organism evidence="7 8">
    <name type="scientific">Novosphingobium umbonatum</name>
    <dbReference type="NCBI Taxonomy" id="1908524"/>
    <lineage>
        <taxon>Bacteria</taxon>
        <taxon>Pseudomonadati</taxon>
        <taxon>Pseudomonadota</taxon>
        <taxon>Alphaproteobacteria</taxon>
        <taxon>Sphingomonadales</taxon>
        <taxon>Sphingomonadaceae</taxon>
        <taxon>Novosphingobium</taxon>
    </lineage>
</organism>
<keyword evidence="2" id="KW-1003">Cell membrane</keyword>
<keyword evidence="5 6" id="KW-0472">Membrane</keyword>
<feature type="transmembrane region" description="Helical" evidence="6">
    <location>
        <begin position="158"/>
        <end position="178"/>
    </location>
</feature>
<evidence type="ECO:0000256" key="6">
    <source>
        <dbReference type="SAM" id="Phobius"/>
    </source>
</evidence>
<feature type="transmembrane region" description="Helical" evidence="6">
    <location>
        <begin position="190"/>
        <end position="210"/>
    </location>
</feature>
<feature type="transmembrane region" description="Helical" evidence="6">
    <location>
        <begin position="47"/>
        <end position="66"/>
    </location>
</feature>
<sequence length="504" mass="53518">MAPVPADRDLARLAKGGRTNFFGFLLRLAARLPFLFIAGRLYGADALGRFASALVVIELASQICTLGQKRGIAQRLSEDDRDAAHVIADGVVLTLMISAVVSLGLFLFPAPMFPSGEYLPADRWLVLAIGPVALTDIALASLAYRFDVGATVRARSVVEPWTLSIAAGLFWAIGRWGLLGDFGSLLGESGLALSFVVSVFAALLASLLPLMRSYGMPRQWTPHPLRIGRLALDTAPLAVADVVEWGTRRLDIAILGLFAVPASVGVYYVAQQVASLPQKLKTSFEPILGPVITRNLKEGNLAAIARQVCQVGFWITAAQAGIALALGIPGDGVLGLVGPQFTGGMLALAFLLGAEVCAAPAVVSEAALIYIAPMQNLWVSLATIALQAVFTLAGMMVARGFYFDEMDQAACAAGALLVTLSIASLVKSRLLAWHLGHRVETFRWSLAAAAVVASVLGWAVVDFLPEWAQLSLGVPAILGTYGLVIWRFGFGPADRLLFRKQAKD</sequence>
<feature type="transmembrane region" description="Helical" evidence="6">
    <location>
        <begin position="442"/>
        <end position="461"/>
    </location>
</feature>
<dbReference type="InterPro" id="IPR050833">
    <property type="entry name" value="Poly_Biosynth_Transport"/>
</dbReference>
<comment type="subcellular location">
    <subcellularLocation>
        <location evidence="1">Cell membrane</location>
        <topology evidence="1">Multi-pass membrane protein</topology>
    </subcellularLocation>
</comment>
<keyword evidence="4 6" id="KW-1133">Transmembrane helix</keyword>
<feature type="transmembrane region" description="Helical" evidence="6">
    <location>
        <begin position="21"/>
        <end position="41"/>
    </location>
</feature>
<evidence type="ECO:0000313" key="7">
    <source>
        <dbReference type="EMBL" id="RVU07973.1"/>
    </source>
</evidence>
<feature type="transmembrane region" description="Helical" evidence="6">
    <location>
        <begin position="467"/>
        <end position="490"/>
    </location>
</feature>
<evidence type="ECO:0000256" key="5">
    <source>
        <dbReference type="ARBA" id="ARBA00023136"/>
    </source>
</evidence>
<feature type="transmembrane region" description="Helical" evidence="6">
    <location>
        <begin position="345"/>
        <end position="370"/>
    </location>
</feature>
<reference evidence="7 8" key="1">
    <citation type="submission" date="2019-01" db="EMBL/GenBank/DDBJ databases">
        <authorList>
            <person name="Chen W.-M."/>
        </authorList>
    </citation>
    <scope>NUCLEOTIDE SEQUENCE [LARGE SCALE GENOMIC DNA]</scope>
    <source>
        <strain evidence="7 8">FSY-9</strain>
    </source>
</reference>
<feature type="transmembrane region" description="Helical" evidence="6">
    <location>
        <begin position="124"/>
        <end position="146"/>
    </location>
</feature>
<dbReference type="OrthoDB" id="7388052at2"/>
<name>A0A3S3TT80_9SPHN</name>
<dbReference type="Pfam" id="PF13440">
    <property type="entry name" value="Polysacc_synt_3"/>
    <property type="match status" value="1"/>
</dbReference>
<dbReference type="PANTHER" id="PTHR30250:SF11">
    <property type="entry name" value="O-ANTIGEN TRANSPORTER-RELATED"/>
    <property type="match status" value="1"/>
</dbReference>
<proteinExistence type="predicted"/>
<feature type="transmembrane region" description="Helical" evidence="6">
    <location>
        <begin position="377"/>
        <end position="397"/>
    </location>
</feature>
<evidence type="ECO:0000313" key="8">
    <source>
        <dbReference type="Proteomes" id="UP000282837"/>
    </source>
</evidence>
<dbReference type="GO" id="GO:0005886">
    <property type="term" value="C:plasma membrane"/>
    <property type="evidence" value="ECO:0007669"/>
    <property type="project" value="UniProtKB-SubCell"/>
</dbReference>
<comment type="caution">
    <text evidence="7">The sequence shown here is derived from an EMBL/GenBank/DDBJ whole genome shotgun (WGS) entry which is preliminary data.</text>
</comment>
<keyword evidence="3 6" id="KW-0812">Transmembrane</keyword>
<evidence type="ECO:0000256" key="4">
    <source>
        <dbReference type="ARBA" id="ARBA00022989"/>
    </source>
</evidence>
<feature type="transmembrane region" description="Helical" evidence="6">
    <location>
        <begin position="86"/>
        <end position="112"/>
    </location>
</feature>
<evidence type="ECO:0000256" key="3">
    <source>
        <dbReference type="ARBA" id="ARBA00022692"/>
    </source>
</evidence>
<evidence type="ECO:0000256" key="2">
    <source>
        <dbReference type="ARBA" id="ARBA00022475"/>
    </source>
</evidence>
<evidence type="ECO:0000256" key="1">
    <source>
        <dbReference type="ARBA" id="ARBA00004651"/>
    </source>
</evidence>
<protein>
    <submittedName>
        <fullName evidence="7">Lipopolysaccharide biosynthesis protein</fullName>
    </submittedName>
</protein>
<feature type="transmembrane region" description="Helical" evidence="6">
    <location>
        <begin position="409"/>
        <end position="430"/>
    </location>
</feature>
<dbReference type="AlphaFoldDB" id="A0A3S3TT80"/>
<dbReference type="Proteomes" id="UP000282837">
    <property type="component" value="Unassembled WGS sequence"/>
</dbReference>
<dbReference type="EMBL" id="SACO01000001">
    <property type="protein sequence ID" value="RVU07973.1"/>
    <property type="molecule type" value="Genomic_DNA"/>
</dbReference>